<evidence type="ECO:0000256" key="6">
    <source>
        <dbReference type="ARBA" id="ARBA00023012"/>
    </source>
</evidence>
<dbReference type="Proteomes" id="UP001172083">
    <property type="component" value="Unassembled WGS sequence"/>
</dbReference>
<comment type="caution">
    <text evidence="11">The sequence shown here is derived from an EMBL/GenBank/DDBJ whole genome shotgun (WGS) entry which is preliminary data.</text>
</comment>
<keyword evidence="8" id="KW-1133">Transmembrane helix</keyword>
<dbReference type="SUPFAM" id="SSF47384">
    <property type="entry name" value="Homodimeric domain of signal transducing histidine kinase"/>
    <property type="match status" value="1"/>
</dbReference>
<dbReference type="InterPro" id="IPR004358">
    <property type="entry name" value="Sig_transdc_His_kin-like_C"/>
</dbReference>
<dbReference type="SMART" id="SM00387">
    <property type="entry name" value="HATPase_c"/>
    <property type="match status" value="1"/>
</dbReference>
<keyword evidence="4" id="KW-0808">Transferase</keyword>
<evidence type="ECO:0000256" key="5">
    <source>
        <dbReference type="ARBA" id="ARBA00022777"/>
    </source>
</evidence>
<keyword evidence="8" id="KW-0472">Membrane</keyword>
<proteinExistence type="predicted"/>
<dbReference type="EMBL" id="JAUJEB010000001">
    <property type="protein sequence ID" value="MDN5210938.1"/>
    <property type="molecule type" value="Genomic_DNA"/>
</dbReference>
<dbReference type="SMART" id="SM00062">
    <property type="entry name" value="PBPb"/>
    <property type="match status" value="1"/>
</dbReference>
<dbReference type="InterPro" id="IPR005467">
    <property type="entry name" value="His_kinase_dom"/>
</dbReference>
<dbReference type="CDD" id="cd00130">
    <property type="entry name" value="PAS"/>
    <property type="match status" value="1"/>
</dbReference>
<gene>
    <name evidence="11" type="ORF">QQ020_02725</name>
</gene>
<dbReference type="Pfam" id="PF00497">
    <property type="entry name" value="SBP_bac_3"/>
    <property type="match status" value="1"/>
</dbReference>
<comment type="catalytic activity">
    <reaction evidence="1">
        <text>ATP + protein L-histidine = ADP + protein N-phospho-L-histidine.</text>
        <dbReference type="EC" id="2.7.13.3"/>
    </reaction>
</comment>
<dbReference type="InterPro" id="IPR003661">
    <property type="entry name" value="HisK_dim/P_dom"/>
</dbReference>
<dbReference type="InterPro" id="IPR000014">
    <property type="entry name" value="PAS"/>
</dbReference>
<evidence type="ECO:0000259" key="9">
    <source>
        <dbReference type="PROSITE" id="PS50109"/>
    </source>
</evidence>
<sequence>MRKIICVLAILAGTQYMGFAQKKADKTIIYGGDKHYPPFEFVNAKGQPDGFHVDLFRAIGEVMGFQVTFKFDDWSRIRQMLEAEEAIDVTDMFFSAERTQVVEFANSHAVVSHELITRDGTKNIEKISDIANATVVVEKGSILEDLLKKSELQLTVIGVNDELEALNLLAQKKYDYALVSGYQAHRFIAENKASKLSPVGPVVLPLELAFATSKGRTNLIQEINTGLEILKKTGKYSKIYVKWFGEKEESILTKISKWVGLSLFILLVLSVFWIQTLRRMVKTKTVAIKSELNEKINAEKRLKSRELELKEAQKLANLGSWKYDFESETIEWSEEQKTIFGLAINDPVPDFEKFIEFIHPQDREMVTDLFSNACDNPIIYTFEVRAVNKKKENKNLWIKIKPTYDGLKDKIVGLNGTVMDITFIKDVQTKLEIKNEELQKKNLELDKFTYSISHDIKAPIASILGLINLMSIELTDKKSQEYIEKIKLSIDKLNNYVRDVLAFSANENKKINADVIDFEAIIAESFALYKYLKGAKDIDLIVNINLKEEFLSHKSRLLLIFSNIISNAIKYQRHDKSDSYIKITVSGNSEKVDIIIEDNGEGINDEHMEHVFDMFYRGSLNSEGSGLGLYIVREVVHKLNGTIHVQNLAGGGTVFAIGIPSLALEKS</sequence>
<dbReference type="InterPro" id="IPR001638">
    <property type="entry name" value="Solute-binding_3/MltF_N"/>
</dbReference>
<accession>A0ABT8KZQ1</accession>
<dbReference type="Pfam" id="PF00512">
    <property type="entry name" value="HisKA"/>
    <property type="match status" value="1"/>
</dbReference>
<feature type="coiled-coil region" evidence="7">
    <location>
        <begin position="288"/>
        <end position="315"/>
    </location>
</feature>
<keyword evidence="3" id="KW-0597">Phosphoprotein</keyword>
<dbReference type="EC" id="2.7.13.3" evidence="2"/>
<dbReference type="Pfam" id="PF08447">
    <property type="entry name" value="PAS_3"/>
    <property type="match status" value="1"/>
</dbReference>
<feature type="transmembrane region" description="Helical" evidence="8">
    <location>
        <begin position="255"/>
        <end position="274"/>
    </location>
</feature>
<dbReference type="PROSITE" id="PS50109">
    <property type="entry name" value="HIS_KIN"/>
    <property type="match status" value="1"/>
</dbReference>
<dbReference type="Pfam" id="PF02518">
    <property type="entry name" value="HATPase_c"/>
    <property type="match status" value="1"/>
</dbReference>
<dbReference type="Gene3D" id="1.10.287.130">
    <property type="match status" value="1"/>
</dbReference>
<dbReference type="RefSeq" id="WP_346756275.1">
    <property type="nucleotide sequence ID" value="NZ_JAUJEB010000001.1"/>
</dbReference>
<feature type="domain" description="Histidine kinase" evidence="9">
    <location>
        <begin position="451"/>
        <end position="663"/>
    </location>
</feature>
<dbReference type="InterPro" id="IPR050736">
    <property type="entry name" value="Sensor_HK_Regulatory"/>
</dbReference>
<feature type="domain" description="PAS" evidence="10">
    <location>
        <begin position="305"/>
        <end position="377"/>
    </location>
</feature>
<keyword evidence="5" id="KW-0418">Kinase</keyword>
<dbReference type="SMART" id="SM00388">
    <property type="entry name" value="HisKA"/>
    <property type="match status" value="1"/>
</dbReference>
<dbReference type="CDD" id="cd13704">
    <property type="entry name" value="PBP2_HisK"/>
    <property type="match status" value="1"/>
</dbReference>
<keyword evidence="7" id="KW-0175">Coiled coil</keyword>
<keyword evidence="6" id="KW-0902">Two-component regulatory system</keyword>
<dbReference type="Gene3D" id="3.40.190.10">
    <property type="entry name" value="Periplasmic binding protein-like II"/>
    <property type="match status" value="2"/>
</dbReference>
<evidence type="ECO:0000313" key="11">
    <source>
        <dbReference type="EMBL" id="MDN5210938.1"/>
    </source>
</evidence>
<evidence type="ECO:0000256" key="1">
    <source>
        <dbReference type="ARBA" id="ARBA00000085"/>
    </source>
</evidence>
<dbReference type="InterPro" id="IPR013655">
    <property type="entry name" value="PAS_fold_3"/>
</dbReference>
<keyword evidence="8" id="KW-0812">Transmembrane</keyword>
<evidence type="ECO:0000256" key="2">
    <source>
        <dbReference type="ARBA" id="ARBA00012438"/>
    </source>
</evidence>
<protein>
    <recommendedName>
        <fullName evidence="2">histidine kinase</fullName>
        <ecNumber evidence="2">2.7.13.3</ecNumber>
    </recommendedName>
</protein>
<keyword evidence="12" id="KW-1185">Reference proteome</keyword>
<name>A0ABT8KZQ1_9BACT</name>
<reference evidence="11" key="1">
    <citation type="submission" date="2023-06" db="EMBL/GenBank/DDBJ databases">
        <title>Genomic of Agaribacillus aureum.</title>
        <authorList>
            <person name="Wang G."/>
        </authorList>
    </citation>
    <scope>NUCLEOTIDE SEQUENCE</scope>
    <source>
        <strain evidence="11">BMA12</strain>
    </source>
</reference>
<evidence type="ECO:0000256" key="3">
    <source>
        <dbReference type="ARBA" id="ARBA00022553"/>
    </source>
</evidence>
<evidence type="ECO:0000259" key="10">
    <source>
        <dbReference type="PROSITE" id="PS50112"/>
    </source>
</evidence>
<dbReference type="PROSITE" id="PS50112">
    <property type="entry name" value="PAS"/>
    <property type="match status" value="1"/>
</dbReference>
<dbReference type="InterPro" id="IPR036097">
    <property type="entry name" value="HisK_dim/P_sf"/>
</dbReference>
<dbReference type="InterPro" id="IPR035965">
    <property type="entry name" value="PAS-like_dom_sf"/>
</dbReference>
<dbReference type="CDD" id="cd00075">
    <property type="entry name" value="HATPase"/>
    <property type="match status" value="1"/>
</dbReference>
<dbReference type="SUPFAM" id="SSF55785">
    <property type="entry name" value="PYP-like sensor domain (PAS domain)"/>
    <property type="match status" value="1"/>
</dbReference>
<dbReference type="PANTHER" id="PTHR43711:SF1">
    <property type="entry name" value="HISTIDINE KINASE 1"/>
    <property type="match status" value="1"/>
</dbReference>
<dbReference type="PANTHER" id="PTHR43711">
    <property type="entry name" value="TWO-COMPONENT HISTIDINE KINASE"/>
    <property type="match status" value="1"/>
</dbReference>
<dbReference type="InterPro" id="IPR036890">
    <property type="entry name" value="HATPase_C_sf"/>
</dbReference>
<dbReference type="PRINTS" id="PR00344">
    <property type="entry name" value="BCTRLSENSOR"/>
</dbReference>
<organism evidence="11 12">
    <name type="scientific">Agaribacillus aureus</name>
    <dbReference type="NCBI Taxonomy" id="3051825"/>
    <lineage>
        <taxon>Bacteria</taxon>
        <taxon>Pseudomonadati</taxon>
        <taxon>Bacteroidota</taxon>
        <taxon>Cytophagia</taxon>
        <taxon>Cytophagales</taxon>
        <taxon>Splendidivirgaceae</taxon>
        <taxon>Agaribacillus</taxon>
    </lineage>
</organism>
<dbReference type="SUPFAM" id="SSF53850">
    <property type="entry name" value="Periplasmic binding protein-like II"/>
    <property type="match status" value="1"/>
</dbReference>
<dbReference type="CDD" id="cd00082">
    <property type="entry name" value="HisKA"/>
    <property type="match status" value="1"/>
</dbReference>
<evidence type="ECO:0000256" key="7">
    <source>
        <dbReference type="SAM" id="Coils"/>
    </source>
</evidence>
<dbReference type="Gene3D" id="3.30.565.10">
    <property type="entry name" value="Histidine kinase-like ATPase, C-terminal domain"/>
    <property type="match status" value="1"/>
</dbReference>
<evidence type="ECO:0000256" key="4">
    <source>
        <dbReference type="ARBA" id="ARBA00022679"/>
    </source>
</evidence>
<dbReference type="InterPro" id="IPR003594">
    <property type="entry name" value="HATPase_dom"/>
</dbReference>
<evidence type="ECO:0000256" key="8">
    <source>
        <dbReference type="SAM" id="Phobius"/>
    </source>
</evidence>
<evidence type="ECO:0000313" key="12">
    <source>
        <dbReference type="Proteomes" id="UP001172083"/>
    </source>
</evidence>
<dbReference type="Gene3D" id="3.30.450.20">
    <property type="entry name" value="PAS domain"/>
    <property type="match status" value="1"/>
</dbReference>
<dbReference type="SUPFAM" id="SSF55874">
    <property type="entry name" value="ATPase domain of HSP90 chaperone/DNA topoisomerase II/histidine kinase"/>
    <property type="match status" value="1"/>
</dbReference>